<feature type="region of interest" description="Disordered" evidence="1">
    <location>
        <begin position="268"/>
        <end position="287"/>
    </location>
</feature>
<dbReference type="AlphaFoldDB" id="A0AAN6JVP7"/>
<dbReference type="PANTHER" id="PTHR35392">
    <property type="entry name" value="ZN(II)2CYS6 TRANSCRIPTION FACTOR (EUROFUNG)-RELATED-RELATED"/>
    <property type="match status" value="1"/>
</dbReference>
<accession>A0AAN6JVP7</accession>
<feature type="compositionally biased region" description="Low complexity" evidence="1">
    <location>
        <begin position="63"/>
        <end position="76"/>
    </location>
</feature>
<proteinExistence type="predicted"/>
<dbReference type="EMBL" id="JAUJLE010000854">
    <property type="protein sequence ID" value="KAK0950359.1"/>
    <property type="molecule type" value="Genomic_DNA"/>
</dbReference>
<organism evidence="2 3">
    <name type="scientific">Friedmanniomyces endolithicus</name>
    <dbReference type="NCBI Taxonomy" id="329885"/>
    <lineage>
        <taxon>Eukaryota</taxon>
        <taxon>Fungi</taxon>
        <taxon>Dikarya</taxon>
        <taxon>Ascomycota</taxon>
        <taxon>Pezizomycotina</taxon>
        <taxon>Dothideomycetes</taxon>
        <taxon>Dothideomycetidae</taxon>
        <taxon>Mycosphaerellales</taxon>
        <taxon>Teratosphaeriaceae</taxon>
        <taxon>Friedmanniomyces</taxon>
    </lineage>
</organism>
<gene>
    <name evidence="2" type="ORF">LTR91_025727</name>
</gene>
<feature type="compositionally biased region" description="Low complexity" evidence="1">
    <location>
        <begin position="346"/>
        <end position="356"/>
    </location>
</feature>
<protein>
    <submittedName>
        <fullName evidence="2">Uncharacterized protein</fullName>
    </submittedName>
</protein>
<dbReference type="PANTHER" id="PTHR35392:SF1">
    <property type="entry name" value="ZN(II)2CYS6 TRANSCRIPTION FACTOR (EUROFUNG)"/>
    <property type="match status" value="1"/>
</dbReference>
<keyword evidence="3" id="KW-1185">Reference proteome</keyword>
<feature type="compositionally biased region" description="Low complexity" evidence="1">
    <location>
        <begin position="293"/>
        <end position="306"/>
    </location>
</feature>
<evidence type="ECO:0000256" key="1">
    <source>
        <dbReference type="SAM" id="MobiDB-lite"/>
    </source>
</evidence>
<comment type="caution">
    <text evidence="2">The sequence shown here is derived from an EMBL/GenBank/DDBJ whole genome shotgun (WGS) entry which is preliminary data.</text>
</comment>
<feature type="compositionally biased region" description="Polar residues" evidence="1">
    <location>
        <begin position="160"/>
        <end position="180"/>
    </location>
</feature>
<feature type="region of interest" description="Disordered" evidence="1">
    <location>
        <begin position="107"/>
        <end position="180"/>
    </location>
</feature>
<evidence type="ECO:0000313" key="3">
    <source>
        <dbReference type="Proteomes" id="UP001175353"/>
    </source>
</evidence>
<feature type="region of interest" description="Disordered" evidence="1">
    <location>
        <begin position="346"/>
        <end position="371"/>
    </location>
</feature>
<name>A0AAN6JVP7_9PEZI</name>
<dbReference type="InterPro" id="IPR052973">
    <property type="entry name" value="Fungal_sec-metab_reg_TF"/>
</dbReference>
<feature type="region of interest" description="Disordered" evidence="1">
    <location>
        <begin position="293"/>
        <end position="332"/>
    </location>
</feature>
<evidence type="ECO:0000313" key="2">
    <source>
        <dbReference type="EMBL" id="KAK0950359.1"/>
    </source>
</evidence>
<feature type="region of interest" description="Disordered" evidence="1">
    <location>
        <begin position="39"/>
        <end position="85"/>
    </location>
</feature>
<dbReference type="Proteomes" id="UP001175353">
    <property type="component" value="Unassembled WGS sequence"/>
</dbReference>
<sequence length="899" mass="98552">MATWLGPAVPLGFDFGLPSQDDMTVDQFFTWSAPNAHGSDFGSSPLDSHSTDASDWARSPGKQSVQNSNNVAASSSLSPGTGSLILTPTSSNPLDFFAEDTPIEYAEATGDSSTSPESSFSISSDDYNHVGHVSGQLRAARHMSNRPPPALRSGAPPLSSHPSVTTATAPTDSSTHHWSPSVSISAVGGWMMDPSGGQWGHLGLSNFDFGLDQDVTSQSFDTDALSQIDALAGVSSSGLDTNIPFRTTDNNGRILFQNPYGPNYDYTPQALHSHPGPSFGSQPVYGGLQHAYASTPASSSAQSQQPGLRPSPTVPSQYSGMAPQRSGHTESWLHDTRSAQIPSLSMPAFSSASSLRSGRHAPYPPPAARQDQVPQQTYAHQHPHSTIPSSTVATRANRRLQPLVPGSNHATAAASAQVVRPKRGGRKKHTRLEAGVREKSHIVRRTGACWRCALQRDPCPDGATPCSRCHMRSQKGQQYFFGCDRSKLPDMVYDFLPLSMTGMHQKQSIEDYVADKVARWDKDNSIDIWLTSGYGPALHWKLYEFVPKDEEPCWQLQYLQDPVTRQQVSYKKYSPPFGLLRLDLSDDTHFDGYMEQLLSPKHLWEFGWTCFEEETQVVDDFQARLLQAMCDLSTSTQDAELRELLRRVIRMMVITYIMGHTLTLSEPTAHTVLSAVKFSPKPPAHQLPTQHISPRLANRQLKFFFHILRDNIYKDLLNWQQQTLRSSPRKEASWLPAFCVTLGIAMVLEEIQRTIWIQADAKAKKDAANVSREQAETEAVNACQRIDGRFGLLVGLFQCKYRDRKWGVGSFGNQTPEVRDPVARGFLGGGHGVAAGETGALEESRECLVGVGEPVLFYFAVGGEVLAAVLGAAGVKEWAYALRCDDGHDVMGNALGWVK</sequence>
<feature type="compositionally biased region" description="Polar residues" evidence="1">
    <location>
        <begin position="41"/>
        <end position="53"/>
    </location>
</feature>
<feature type="compositionally biased region" description="Low complexity" evidence="1">
    <location>
        <begin position="111"/>
        <end position="125"/>
    </location>
</feature>
<reference evidence="2" key="1">
    <citation type="submission" date="2023-06" db="EMBL/GenBank/DDBJ databases">
        <title>Black Yeasts Isolated from many extreme environments.</title>
        <authorList>
            <person name="Coleine C."/>
            <person name="Stajich J.E."/>
            <person name="Selbmann L."/>
        </authorList>
    </citation>
    <scope>NUCLEOTIDE SEQUENCE</scope>
    <source>
        <strain evidence="2">CCFEE 5200</strain>
    </source>
</reference>